<proteinExistence type="predicted"/>
<evidence type="ECO:0000313" key="4">
    <source>
        <dbReference type="Proteomes" id="UP000694888"/>
    </source>
</evidence>
<dbReference type="Proteomes" id="UP000694888">
    <property type="component" value="Unplaced"/>
</dbReference>
<dbReference type="SMART" id="SM00875">
    <property type="entry name" value="BACK"/>
    <property type="match status" value="1"/>
</dbReference>
<dbReference type="InterPro" id="IPR015915">
    <property type="entry name" value="Kelch-typ_b-propeller"/>
</dbReference>
<keyword evidence="1" id="KW-0880">Kelch repeat</keyword>
<name>A0ABM0ZUW6_APLCA</name>
<accession>A0ABM0ZUW6</accession>
<dbReference type="InterPro" id="IPR011705">
    <property type="entry name" value="BACK"/>
</dbReference>
<gene>
    <name evidence="5" type="primary">LOC106011101</name>
</gene>
<dbReference type="RefSeq" id="XP_012934951.1">
    <property type="nucleotide sequence ID" value="XM_013079497.2"/>
</dbReference>
<reference evidence="5" key="1">
    <citation type="submission" date="2025-08" db="UniProtKB">
        <authorList>
            <consortium name="RefSeq"/>
        </authorList>
    </citation>
    <scope>IDENTIFICATION</scope>
</reference>
<dbReference type="PANTHER" id="PTHR24412:SF272">
    <property type="entry name" value="KELCH-LIKE PROTEIN DIABLO"/>
    <property type="match status" value="1"/>
</dbReference>
<keyword evidence="2" id="KW-0677">Repeat</keyword>
<keyword evidence="4" id="KW-1185">Reference proteome</keyword>
<organism evidence="4 5">
    <name type="scientific">Aplysia californica</name>
    <name type="common">California sea hare</name>
    <dbReference type="NCBI Taxonomy" id="6500"/>
    <lineage>
        <taxon>Eukaryota</taxon>
        <taxon>Metazoa</taxon>
        <taxon>Spiralia</taxon>
        <taxon>Lophotrochozoa</taxon>
        <taxon>Mollusca</taxon>
        <taxon>Gastropoda</taxon>
        <taxon>Heterobranchia</taxon>
        <taxon>Euthyneura</taxon>
        <taxon>Tectipleura</taxon>
        <taxon>Aplysiida</taxon>
        <taxon>Aplysioidea</taxon>
        <taxon>Aplysiidae</taxon>
        <taxon>Aplysia</taxon>
    </lineage>
</organism>
<dbReference type="Pfam" id="PF07707">
    <property type="entry name" value="BACK"/>
    <property type="match status" value="1"/>
</dbReference>
<evidence type="ECO:0000256" key="1">
    <source>
        <dbReference type="ARBA" id="ARBA00022441"/>
    </source>
</evidence>
<evidence type="ECO:0000259" key="3">
    <source>
        <dbReference type="SMART" id="SM00875"/>
    </source>
</evidence>
<feature type="domain" description="BACK" evidence="3">
    <location>
        <begin position="24"/>
        <end position="199"/>
    </location>
</feature>
<dbReference type="Gene3D" id="1.25.40.420">
    <property type="match status" value="1"/>
</dbReference>
<protein>
    <submittedName>
        <fullName evidence="5">Uncharacterized protein LOC106011101</fullName>
    </submittedName>
</protein>
<evidence type="ECO:0000256" key="2">
    <source>
        <dbReference type="ARBA" id="ARBA00022737"/>
    </source>
</evidence>
<dbReference type="SUPFAM" id="SSF117281">
    <property type="entry name" value="Kelch motif"/>
    <property type="match status" value="1"/>
</dbReference>
<evidence type="ECO:0000313" key="5">
    <source>
        <dbReference type="RefSeq" id="XP_012934951.1"/>
    </source>
</evidence>
<dbReference type="GeneID" id="106011101"/>
<dbReference type="PANTHER" id="PTHR24412">
    <property type="entry name" value="KELCH PROTEIN"/>
    <property type="match status" value="1"/>
</dbReference>
<sequence length="584" mass="64522">MLQILPLKNQCEVFIKANICVDNCLRIYRNLKPAGSTSVVSLAWKFILRHFHELKDSQDLLDLDFNDLKSLIEDGTLCTKSEDSVIRLILNWTSYNSSEDDGSNQHCDRASREEVMSVSDDSDDGVASHVNESLQTTHLNSVKESQVAKMDAQIQTDCLTSGSLRVSARFCPRAKFLHELLTLCRLHLVSNSCLAQLLDESCLIQQVAEAKTLVMKLLGWKLKGVGACNPCSIWSLRRQSETTENVVIWFEMSEGVAPPTTAAESGGGFSFGSCSGFSFGSCSGRGNTPTNPPPPTSSVAFGFTLPTSLSKSNMRCVQLNRNYLPWTKKTVDFTPCATAVWNDQVFVLPKQDLDGIFICSLLTDSNFTRIGFNNKFVKGSNVAMAVVGNRLYVVGNDVLLLTESKRDVHLGSAHITTMPSHLYFPDTQVTNITVATVGSNIIIFGRESGNEQTDVTVVQCIDTHLDVGYRLSDIQANPQGMTVFQTYDETFVLFRSGALWKLKENHETGHVKARFVSLLWDYDRALCGATLVKGELWLFTEELHDDTCTVTVEGVFTKVKSVQAKGGFFMNAVAPNTNRSSSLF</sequence>